<dbReference type="SMART" id="SM00530">
    <property type="entry name" value="HTH_XRE"/>
    <property type="match status" value="1"/>
</dbReference>
<evidence type="ECO:0000313" key="5">
    <source>
        <dbReference type="Proteomes" id="UP001139447"/>
    </source>
</evidence>
<dbReference type="CDD" id="cd00093">
    <property type="entry name" value="HTH_XRE"/>
    <property type="match status" value="1"/>
</dbReference>
<dbReference type="PROSITE" id="PS50943">
    <property type="entry name" value="HTH_CROC1"/>
    <property type="match status" value="1"/>
</dbReference>
<dbReference type="SUPFAM" id="SSF47413">
    <property type="entry name" value="lambda repressor-like DNA-binding domains"/>
    <property type="match status" value="1"/>
</dbReference>
<gene>
    <name evidence="3" type="ORF">MMF98_14970</name>
    <name evidence="4" type="ORF">MMF98_15010</name>
</gene>
<dbReference type="Proteomes" id="UP001139447">
    <property type="component" value="Unassembled WGS sequence"/>
</dbReference>
<keyword evidence="5" id="KW-1185">Reference proteome</keyword>
<feature type="domain" description="HTH cro/C1-type" evidence="2">
    <location>
        <begin position="23"/>
        <end position="77"/>
    </location>
</feature>
<comment type="caution">
    <text evidence="4">The sequence shown here is derived from an EMBL/GenBank/DDBJ whole genome shotgun (WGS) entry which is preliminary data.</text>
</comment>
<evidence type="ECO:0000313" key="4">
    <source>
        <dbReference type="EMBL" id="MCJ0764526.1"/>
    </source>
</evidence>
<dbReference type="PANTHER" id="PTHR46558">
    <property type="entry name" value="TRACRIPTIONAL REGULATORY PROTEIN-RELATED-RELATED"/>
    <property type="match status" value="1"/>
</dbReference>
<dbReference type="GO" id="GO:0003677">
    <property type="term" value="F:DNA binding"/>
    <property type="evidence" value="ECO:0007669"/>
    <property type="project" value="UniProtKB-KW"/>
</dbReference>
<dbReference type="RefSeq" id="WP_243307176.1">
    <property type="nucleotide sequence ID" value="NZ_JALGBI010000001.1"/>
</dbReference>
<dbReference type="InterPro" id="IPR001387">
    <property type="entry name" value="Cro/C1-type_HTH"/>
</dbReference>
<proteinExistence type="predicted"/>
<name>A0A9X2ARS6_9BURK</name>
<dbReference type="InterPro" id="IPR010982">
    <property type="entry name" value="Lambda_DNA-bd_dom_sf"/>
</dbReference>
<dbReference type="EMBL" id="JALGBI010000001">
    <property type="protein sequence ID" value="MCJ0764518.1"/>
    <property type="molecule type" value="Genomic_DNA"/>
</dbReference>
<evidence type="ECO:0000256" key="1">
    <source>
        <dbReference type="ARBA" id="ARBA00023125"/>
    </source>
</evidence>
<dbReference type="AlphaFoldDB" id="A0A9X2ARS6"/>
<dbReference type="PANTHER" id="PTHR46558:SF11">
    <property type="entry name" value="HTH-TYPE TRANSCRIPTIONAL REGULATOR XRE"/>
    <property type="match status" value="1"/>
</dbReference>
<sequence>MRSLHVAISQDEREFFVQLGARVAQLRKQSGITQVQLAEALELSQAAITAYESGQRRVPVSMLPALARILGVSVEELIGEQPSPAARKRGPAPKFQQQLERISALPKSKQKFVMQVLESVLQQQAR</sequence>
<keyword evidence="1" id="KW-0238">DNA-binding</keyword>
<organism evidence="4 5">
    <name type="scientific">Variovorax terrae</name>
    <dbReference type="NCBI Taxonomy" id="2923278"/>
    <lineage>
        <taxon>Bacteria</taxon>
        <taxon>Pseudomonadati</taxon>
        <taxon>Pseudomonadota</taxon>
        <taxon>Betaproteobacteria</taxon>
        <taxon>Burkholderiales</taxon>
        <taxon>Comamonadaceae</taxon>
        <taxon>Variovorax</taxon>
    </lineage>
</organism>
<evidence type="ECO:0000259" key="2">
    <source>
        <dbReference type="PROSITE" id="PS50943"/>
    </source>
</evidence>
<accession>A0A9X2ARS6</accession>
<dbReference type="Gene3D" id="1.10.260.40">
    <property type="entry name" value="lambda repressor-like DNA-binding domains"/>
    <property type="match status" value="1"/>
</dbReference>
<dbReference type="EMBL" id="JALGBI010000001">
    <property type="protein sequence ID" value="MCJ0764526.1"/>
    <property type="molecule type" value="Genomic_DNA"/>
</dbReference>
<reference evidence="4" key="1">
    <citation type="submission" date="2022-03" db="EMBL/GenBank/DDBJ databases">
        <authorList>
            <person name="Woo C.Y."/>
        </authorList>
    </citation>
    <scope>NUCLEOTIDE SEQUENCE</scope>
    <source>
        <strain evidence="4">CYS-02</strain>
    </source>
</reference>
<evidence type="ECO:0000313" key="3">
    <source>
        <dbReference type="EMBL" id="MCJ0764518.1"/>
    </source>
</evidence>
<dbReference type="Pfam" id="PF13560">
    <property type="entry name" value="HTH_31"/>
    <property type="match status" value="1"/>
</dbReference>
<protein>
    <submittedName>
        <fullName evidence="4">Helix-turn-helix transcriptional regulator</fullName>
    </submittedName>
</protein>